<comment type="caution">
    <text evidence="4">The sequence shown here is derived from an EMBL/GenBank/DDBJ whole genome shotgun (WGS) entry which is preliminary data.</text>
</comment>
<keyword evidence="2" id="KW-0175">Coiled coil</keyword>
<proteinExistence type="inferred from homology"/>
<dbReference type="EMBL" id="JOJP01000001">
    <property type="protein sequence ID" value="KEI72929.1"/>
    <property type="molecule type" value="Genomic_DNA"/>
</dbReference>
<name>A0A081KFK3_9GAMM</name>
<feature type="signal peptide" evidence="3">
    <location>
        <begin position="1"/>
        <end position="21"/>
    </location>
</feature>
<dbReference type="STRING" id="305900.GV64_21345"/>
<evidence type="ECO:0000256" key="2">
    <source>
        <dbReference type="SAM" id="Coils"/>
    </source>
</evidence>
<dbReference type="Proteomes" id="UP000027997">
    <property type="component" value="Unassembled WGS sequence"/>
</dbReference>
<keyword evidence="3" id="KW-0732">Signal</keyword>
<gene>
    <name evidence="4" type="ORF">GV64_21345</name>
</gene>
<feature type="coiled-coil region" evidence="2">
    <location>
        <begin position="179"/>
        <end position="206"/>
    </location>
</feature>
<dbReference type="AlphaFoldDB" id="A0A081KFK3"/>
<organism evidence="4 5">
    <name type="scientific">Endozoicomonas elysicola</name>
    <dbReference type="NCBI Taxonomy" id="305900"/>
    <lineage>
        <taxon>Bacteria</taxon>
        <taxon>Pseudomonadati</taxon>
        <taxon>Pseudomonadota</taxon>
        <taxon>Gammaproteobacteria</taxon>
        <taxon>Oceanospirillales</taxon>
        <taxon>Endozoicomonadaceae</taxon>
        <taxon>Endozoicomonas</taxon>
    </lineage>
</organism>
<accession>A0A081KFK3</accession>
<evidence type="ECO:0000256" key="3">
    <source>
        <dbReference type="SAM" id="SignalP"/>
    </source>
</evidence>
<dbReference type="eggNOG" id="COG0834">
    <property type="taxonomic scope" value="Bacteria"/>
</dbReference>
<evidence type="ECO:0000313" key="4">
    <source>
        <dbReference type="EMBL" id="KEI72929.1"/>
    </source>
</evidence>
<dbReference type="Gene3D" id="3.40.190.10">
    <property type="entry name" value="Periplasmic binding protein-like II"/>
    <property type="match status" value="2"/>
</dbReference>
<dbReference type="SUPFAM" id="SSF53850">
    <property type="entry name" value="Periplasmic binding protein-like II"/>
    <property type="match status" value="1"/>
</dbReference>
<comment type="similarity">
    <text evidence="1">Belongs to the bacterial solute-binding protein 3 family.</text>
</comment>
<dbReference type="PANTHER" id="PTHR35936">
    <property type="entry name" value="MEMBRANE-BOUND LYTIC MUREIN TRANSGLYCOSYLASE F"/>
    <property type="match status" value="1"/>
</dbReference>
<reference evidence="4 5" key="1">
    <citation type="submission" date="2014-06" db="EMBL/GenBank/DDBJ databases">
        <title>Whole Genome Sequences of Three Symbiotic Endozoicomonas Bacteria.</title>
        <authorList>
            <person name="Neave M.J."/>
            <person name="Apprill A."/>
            <person name="Voolstra C.R."/>
        </authorList>
    </citation>
    <scope>NUCLEOTIDE SEQUENCE [LARGE SCALE GENOMIC DNA]</scope>
    <source>
        <strain evidence="4 5">DSM 22380</strain>
    </source>
</reference>
<sequence length="265" mass="30015">MKWLTTFLCAMSLSVSGLALAANSAEDIAATIKRKTLTFAAPMWDGYTHKDGSGLYWEILKEVYAPLGFKLRLKNLPWNRSMKLMTEYRAVDGVPGEGLDSDYENLTFSKYPLEPEYLAIAYQEGTVKSFDQWPDLTGKVVGMRKGYNLIPEGERYGDFEVKEFINLKKGMALLEIGDIDVLVDELAEIEAVAEKEEIELEQFEITEFVTGDYYYMSYGDGHVSKPLADIFDARIEVLAKQGRLQALYDEWEVDIPEPLAELAIQ</sequence>
<feature type="chain" id="PRO_5001758934" evidence="3">
    <location>
        <begin position="22"/>
        <end position="265"/>
    </location>
</feature>
<evidence type="ECO:0000256" key="1">
    <source>
        <dbReference type="ARBA" id="ARBA00010333"/>
    </source>
</evidence>
<dbReference type="PANTHER" id="PTHR35936:SF6">
    <property type="entry name" value="AMINO ACID ABC TRANSPORTER SUBSTRATE-BINDING PAAT FAMILY PROTEIN"/>
    <property type="match status" value="1"/>
</dbReference>
<evidence type="ECO:0000313" key="5">
    <source>
        <dbReference type="Proteomes" id="UP000027997"/>
    </source>
</evidence>
<protein>
    <submittedName>
        <fullName evidence="4">Uncharacterized protein</fullName>
    </submittedName>
</protein>
<dbReference type="RefSeq" id="WP_020581626.1">
    <property type="nucleotide sequence ID" value="NZ_JOJP01000001.1"/>
</dbReference>
<keyword evidence="5" id="KW-1185">Reference proteome</keyword>